<evidence type="ECO:0000256" key="1">
    <source>
        <dbReference type="SAM" id="MobiDB-lite"/>
    </source>
</evidence>
<organism evidence="2 3">
    <name type="scientific">Mycena albidolilacea</name>
    <dbReference type="NCBI Taxonomy" id="1033008"/>
    <lineage>
        <taxon>Eukaryota</taxon>
        <taxon>Fungi</taxon>
        <taxon>Dikarya</taxon>
        <taxon>Basidiomycota</taxon>
        <taxon>Agaricomycotina</taxon>
        <taxon>Agaricomycetes</taxon>
        <taxon>Agaricomycetidae</taxon>
        <taxon>Agaricales</taxon>
        <taxon>Marasmiineae</taxon>
        <taxon>Mycenaceae</taxon>
        <taxon>Mycena</taxon>
    </lineage>
</organism>
<accession>A0AAD7A1U6</accession>
<proteinExistence type="predicted"/>
<dbReference type="Proteomes" id="UP001218218">
    <property type="component" value="Unassembled WGS sequence"/>
</dbReference>
<feature type="region of interest" description="Disordered" evidence="1">
    <location>
        <begin position="101"/>
        <end position="151"/>
    </location>
</feature>
<reference evidence="2" key="1">
    <citation type="submission" date="2023-03" db="EMBL/GenBank/DDBJ databases">
        <title>Massive genome expansion in bonnet fungi (Mycena s.s.) driven by repeated elements and novel gene families across ecological guilds.</title>
        <authorList>
            <consortium name="Lawrence Berkeley National Laboratory"/>
            <person name="Harder C.B."/>
            <person name="Miyauchi S."/>
            <person name="Viragh M."/>
            <person name="Kuo A."/>
            <person name="Thoen E."/>
            <person name="Andreopoulos B."/>
            <person name="Lu D."/>
            <person name="Skrede I."/>
            <person name="Drula E."/>
            <person name="Henrissat B."/>
            <person name="Morin E."/>
            <person name="Kohler A."/>
            <person name="Barry K."/>
            <person name="LaButti K."/>
            <person name="Morin E."/>
            <person name="Salamov A."/>
            <person name="Lipzen A."/>
            <person name="Mereny Z."/>
            <person name="Hegedus B."/>
            <person name="Baldrian P."/>
            <person name="Stursova M."/>
            <person name="Weitz H."/>
            <person name="Taylor A."/>
            <person name="Grigoriev I.V."/>
            <person name="Nagy L.G."/>
            <person name="Martin F."/>
            <person name="Kauserud H."/>
        </authorList>
    </citation>
    <scope>NUCLEOTIDE SEQUENCE</scope>
    <source>
        <strain evidence="2">CBHHK002</strain>
    </source>
</reference>
<dbReference type="AlphaFoldDB" id="A0AAD7A1U6"/>
<protein>
    <submittedName>
        <fullName evidence="2">Uncharacterized protein</fullName>
    </submittedName>
</protein>
<gene>
    <name evidence="2" type="ORF">DFH08DRAFT_960604</name>
</gene>
<evidence type="ECO:0000313" key="3">
    <source>
        <dbReference type="Proteomes" id="UP001218218"/>
    </source>
</evidence>
<name>A0AAD7A1U6_9AGAR</name>
<dbReference type="EMBL" id="JARIHO010000019">
    <property type="protein sequence ID" value="KAJ7347254.1"/>
    <property type="molecule type" value="Genomic_DNA"/>
</dbReference>
<evidence type="ECO:0000313" key="2">
    <source>
        <dbReference type="EMBL" id="KAJ7347254.1"/>
    </source>
</evidence>
<keyword evidence="3" id="KW-1185">Reference proteome</keyword>
<comment type="caution">
    <text evidence="2">The sequence shown here is derived from an EMBL/GenBank/DDBJ whole genome shotgun (WGS) entry which is preliminary data.</text>
</comment>
<feature type="region of interest" description="Disordered" evidence="1">
    <location>
        <begin position="195"/>
        <end position="238"/>
    </location>
</feature>
<sequence length="246" mass="27182">MGPSPTKIVYTHLRVVVPKPFLYFDAKKVSACDEPTWYLGTNDYRKLAIVPSKQPTGADVEYDKGNSGTGFRLCHVWIVSAEPIPSDIMASWMEDNCLPFRKPAEPSSDDDDEGSVASVSPLPAMPKNPSKRRLFSHSSDEEDPCRNLKPTMITTPLVGTVPSRKWSRLPDMFTDGVAQEIGGSDFIDLTNDEAARSDSGLPDWRSILTPSKPTTAPVDPSYTCHSEPDLSLPEGNPYGRKVYEFK</sequence>